<feature type="compositionally biased region" description="Basic and acidic residues" evidence="1">
    <location>
        <begin position="445"/>
        <end position="464"/>
    </location>
</feature>
<feature type="signal peptide" evidence="3">
    <location>
        <begin position="1"/>
        <end position="26"/>
    </location>
</feature>
<dbReference type="WBParaSite" id="TMUE_0000001491.1">
    <property type="protein sequence ID" value="TMUE_0000001491.1"/>
    <property type="gene ID" value="WBGene00297383"/>
</dbReference>
<name>A0A5S6Q2N1_TRIMR</name>
<keyword evidence="2" id="KW-0472">Membrane</keyword>
<feature type="transmembrane region" description="Helical" evidence="2">
    <location>
        <begin position="404"/>
        <end position="427"/>
    </location>
</feature>
<sequence>MAVKGTITFLCLLHLALTWDAPNGKAQLFNEQTDVCPFEIKESENLGIRHYGLSYYVGINEFSRSKKRDICYAIFNKTQLDQFNNSTQEDDMLRIEKFCKANFHKARVGQTSLWARLPVNQFRNVANQLSRWNPNVSHYRFYDGVQLQTRIPEILNKQASFELPSRRTDRLFLTDKHYEENLTYELGFLSRRSFHGIGDWQYEVLQFGFYDSIPVLYSDFFLSDDYSKYLANRTFHMYLPWCRDVIFNAKSSTISLDKEFYTCNKQQKWEWFTCTFPPYKHCYDKRISRCSWNKNMSACMEFAYERMQERDPPYGRECEPRDYGEPCEVCETCDTNPWGPWSAWSVSCGNATRSRLRPPDGLPNLDCKASELDCCEMVQKQYIPCTARQDNRLTGEMNRQKNPVVYFLLIPATFALIICLATLYIVFKARRFVPGKETAFTPMSAKREERAADRGERPRKLSSV</sequence>
<keyword evidence="4" id="KW-1185">Reference proteome</keyword>
<dbReference type="PROSITE" id="PS50092">
    <property type="entry name" value="TSP1"/>
    <property type="match status" value="1"/>
</dbReference>
<organism evidence="4 5">
    <name type="scientific">Trichuris muris</name>
    <name type="common">Mouse whipworm</name>
    <dbReference type="NCBI Taxonomy" id="70415"/>
    <lineage>
        <taxon>Eukaryota</taxon>
        <taxon>Metazoa</taxon>
        <taxon>Ecdysozoa</taxon>
        <taxon>Nematoda</taxon>
        <taxon>Enoplea</taxon>
        <taxon>Dorylaimia</taxon>
        <taxon>Trichinellida</taxon>
        <taxon>Trichuridae</taxon>
        <taxon>Trichuris</taxon>
    </lineage>
</organism>
<evidence type="ECO:0000256" key="3">
    <source>
        <dbReference type="SAM" id="SignalP"/>
    </source>
</evidence>
<evidence type="ECO:0000313" key="5">
    <source>
        <dbReference type="WBParaSite" id="TMUE_0000001491.1"/>
    </source>
</evidence>
<reference evidence="5" key="1">
    <citation type="submission" date="2019-12" db="UniProtKB">
        <authorList>
            <consortium name="WormBaseParasite"/>
        </authorList>
    </citation>
    <scope>IDENTIFICATION</scope>
</reference>
<evidence type="ECO:0000313" key="4">
    <source>
        <dbReference type="Proteomes" id="UP000046395"/>
    </source>
</evidence>
<feature type="chain" id="PRO_5024341337" evidence="3">
    <location>
        <begin position="27"/>
        <end position="464"/>
    </location>
</feature>
<proteinExistence type="predicted"/>
<protein>
    <submittedName>
        <fullName evidence="5">Uncharacterized protein</fullName>
    </submittedName>
</protein>
<dbReference type="Proteomes" id="UP000046395">
    <property type="component" value="Unassembled WGS sequence"/>
</dbReference>
<dbReference type="STRING" id="70415.A0A5S6Q2N1"/>
<keyword evidence="2" id="KW-0812">Transmembrane</keyword>
<evidence type="ECO:0000256" key="2">
    <source>
        <dbReference type="SAM" id="Phobius"/>
    </source>
</evidence>
<accession>A0A5S6Q2N1</accession>
<dbReference type="InterPro" id="IPR000884">
    <property type="entry name" value="TSP1_rpt"/>
</dbReference>
<keyword evidence="2" id="KW-1133">Transmembrane helix</keyword>
<feature type="region of interest" description="Disordered" evidence="1">
    <location>
        <begin position="444"/>
        <end position="464"/>
    </location>
</feature>
<dbReference type="AlphaFoldDB" id="A0A5S6Q2N1"/>
<evidence type="ECO:0000256" key="1">
    <source>
        <dbReference type="SAM" id="MobiDB-lite"/>
    </source>
</evidence>
<keyword evidence="3" id="KW-0732">Signal</keyword>